<dbReference type="Proteomes" id="UP000323506">
    <property type="component" value="Chromosome D02"/>
</dbReference>
<feature type="transmembrane region" description="Helical" evidence="7">
    <location>
        <begin position="142"/>
        <end position="162"/>
    </location>
</feature>
<dbReference type="EMBL" id="CM017702">
    <property type="protein sequence ID" value="TYG78267.1"/>
    <property type="molecule type" value="Genomic_DNA"/>
</dbReference>
<name>A0A5D2D942_GOSDA</name>
<evidence type="ECO:0000256" key="2">
    <source>
        <dbReference type="ARBA" id="ARBA00006665"/>
    </source>
</evidence>
<dbReference type="Pfam" id="PF03348">
    <property type="entry name" value="Serinc"/>
    <property type="match status" value="1"/>
</dbReference>
<comment type="subcellular location">
    <subcellularLocation>
        <location evidence="1">Membrane</location>
        <topology evidence="1">Multi-pass membrane protein</topology>
    </subcellularLocation>
</comment>
<keyword evidence="9" id="KW-1185">Reference proteome</keyword>
<dbReference type="PANTHER" id="PTHR10383:SF9">
    <property type="entry name" value="SERINE INCORPORATOR, ISOFORM F"/>
    <property type="match status" value="1"/>
</dbReference>
<gene>
    <name evidence="8" type="ORF">ES288_D02G045500v1</name>
</gene>
<evidence type="ECO:0000256" key="5">
    <source>
        <dbReference type="ARBA" id="ARBA00023136"/>
    </source>
</evidence>
<keyword evidence="5 7" id="KW-0472">Membrane</keyword>
<evidence type="ECO:0000313" key="8">
    <source>
        <dbReference type="EMBL" id="TYG78267.1"/>
    </source>
</evidence>
<evidence type="ECO:0000256" key="3">
    <source>
        <dbReference type="ARBA" id="ARBA00022692"/>
    </source>
</evidence>
<dbReference type="InterPro" id="IPR005016">
    <property type="entry name" value="TDE1/TMS"/>
</dbReference>
<evidence type="ECO:0008006" key="10">
    <source>
        <dbReference type="Google" id="ProtNLM"/>
    </source>
</evidence>
<evidence type="ECO:0000256" key="7">
    <source>
        <dbReference type="SAM" id="Phobius"/>
    </source>
</evidence>
<feature type="transmembrane region" description="Helical" evidence="7">
    <location>
        <begin position="340"/>
        <end position="360"/>
    </location>
</feature>
<protein>
    <recommendedName>
        <fullName evidence="10">Serine incorporator 3</fullName>
    </recommendedName>
</protein>
<proteinExistence type="inferred from homology"/>
<feature type="transmembrane region" description="Helical" evidence="7">
    <location>
        <begin position="275"/>
        <end position="295"/>
    </location>
</feature>
<evidence type="ECO:0000256" key="1">
    <source>
        <dbReference type="ARBA" id="ARBA00004141"/>
    </source>
</evidence>
<dbReference type="GO" id="GO:0016020">
    <property type="term" value="C:membrane"/>
    <property type="evidence" value="ECO:0007669"/>
    <property type="project" value="UniProtKB-SubCell"/>
</dbReference>
<keyword evidence="4 7" id="KW-1133">Transmembrane helix</keyword>
<evidence type="ECO:0000256" key="6">
    <source>
        <dbReference type="SAM" id="MobiDB-lite"/>
    </source>
</evidence>
<evidence type="ECO:0000256" key="4">
    <source>
        <dbReference type="ARBA" id="ARBA00022989"/>
    </source>
</evidence>
<organism evidence="8 9">
    <name type="scientific">Gossypium darwinii</name>
    <name type="common">Darwin's cotton</name>
    <name type="synonym">Gossypium barbadense var. darwinii</name>
    <dbReference type="NCBI Taxonomy" id="34276"/>
    <lineage>
        <taxon>Eukaryota</taxon>
        <taxon>Viridiplantae</taxon>
        <taxon>Streptophyta</taxon>
        <taxon>Embryophyta</taxon>
        <taxon>Tracheophyta</taxon>
        <taxon>Spermatophyta</taxon>
        <taxon>Magnoliopsida</taxon>
        <taxon>eudicotyledons</taxon>
        <taxon>Gunneridae</taxon>
        <taxon>Pentapetalae</taxon>
        <taxon>rosids</taxon>
        <taxon>malvids</taxon>
        <taxon>Malvales</taxon>
        <taxon>Malvaceae</taxon>
        <taxon>Malvoideae</taxon>
        <taxon>Gossypium</taxon>
    </lineage>
</organism>
<comment type="similarity">
    <text evidence="2">Belongs to the TDE1 family.</text>
</comment>
<feature type="region of interest" description="Disordered" evidence="6">
    <location>
        <begin position="300"/>
        <end position="332"/>
    </location>
</feature>
<keyword evidence="3 7" id="KW-0812">Transmembrane</keyword>
<feature type="transmembrane region" description="Helical" evidence="7">
    <location>
        <begin position="74"/>
        <end position="94"/>
    </location>
</feature>
<evidence type="ECO:0000313" key="9">
    <source>
        <dbReference type="Proteomes" id="UP000323506"/>
    </source>
</evidence>
<accession>A0A5D2D942</accession>
<feature type="transmembrane region" description="Helical" evidence="7">
    <location>
        <begin position="115"/>
        <end position="136"/>
    </location>
</feature>
<feature type="transmembrane region" description="Helical" evidence="7">
    <location>
        <begin position="211"/>
        <end position="229"/>
    </location>
</feature>
<sequence length="410" mass="45168">MSCLASCCAASTCGLCSTVASGISRKSARLAYCGLFGLSLIVSWILREVGAPLLEKLPWIKSSTQTKTWYQEQAVLRVSLGNFLFFAILALIMIGVKDQNDKRDSWHHGGWTAKMVIWILLVILMFFLPNVVITVYEILSKFGAGIFLLVQVIILLDFTHSWNDAWVEKDEQKWYIALLAVSIGCYLVAFAFSGILFIWFNPSGHDCGLNVFFIVMTMVLAFSFGVIALHPAVNGSLLPASVISVYCAYVCYTGLSSEPRDYVCNGLHNKASAVSLSTLILGMLTTVLSVIYSALRAGSSTTFLSPPSSPKAGTKKPLLEGDDIEEGKETKEKEARPVSYSYSFFHLIFALASMYSAMLLSGWTSSSDSSDLVDVGWTSVWVRICTEWVTAALYVWTLVAPLIIPDREFF</sequence>
<feature type="transmembrane region" description="Helical" evidence="7">
    <location>
        <begin position="380"/>
        <end position="404"/>
    </location>
</feature>
<reference evidence="8 9" key="1">
    <citation type="submission" date="2019-06" db="EMBL/GenBank/DDBJ databases">
        <title>WGS assembly of Gossypium darwinii.</title>
        <authorList>
            <person name="Chen Z.J."/>
            <person name="Sreedasyam A."/>
            <person name="Ando A."/>
            <person name="Song Q."/>
            <person name="De L."/>
            <person name="Hulse-Kemp A."/>
            <person name="Ding M."/>
            <person name="Ye W."/>
            <person name="Kirkbride R."/>
            <person name="Jenkins J."/>
            <person name="Plott C."/>
            <person name="Lovell J."/>
            <person name="Lin Y.-M."/>
            <person name="Vaughn R."/>
            <person name="Liu B."/>
            <person name="Li W."/>
            <person name="Simpson S."/>
            <person name="Scheffler B."/>
            <person name="Saski C."/>
            <person name="Grover C."/>
            <person name="Hu G."/>
            <person name="Conover J."/>
            <person name="Carlson J."/>
            <person name="Shu S."/>
            <person name="Boston L."/>
            <person name="Williams M."/>
            <person name="Peterson D."/>
            <person name="Mcgee K."/>
            <person name="Jones D."/>
            <person name="Wendel J."/>
            <person name="Stelly D."/>
            <person name="Grimwood J."/>
            <person name="Schmutz J."/>
        </authorList>
    </citation>
    <scope>NUCLEOTIDE SEQUENCE [LARGE SCALE GENOMIC DNA]</scope>
    <source>
        <strain evidence="8">1808015.09</strain>
    </source>
</reference>
<feature type="transmembrane region" description="Helical" evidence="7">
    <location>
        <begin position="174"/>
        <end position="199"/>
    </location>
</feature>
<dbReference type="PANTHER" id="PTHR10383">
    <property type="entry name" value="SERINE INCORPORATOR"/>
    <property type="match status" value="1"/>
</dbReference>
<dbReference type="AlphaFoldDB" id="A0A5D2D942"/>